<evidence type="ECO:0000256" key="1">
    <source>
        <dbReference type="SAM" id="MobiDB-lite"/>
    </source>
</evidence>
<gene>
    <name evidence="2" type="ORF">ERUC_LOCUS1753</name>
</gene>
<proteinExistence type="predicted"/>
<sequence length="63" mass="7220">MSHIRAMAEMFDVIAETNPTLAQMWRSRRSTINPDPTPEEQATAEQAAEEHTSQFFENINLNN</sequence>
<accession>A0ABC8IR61</accession>
<feature type="region of interest" description="Disordered" evidence="1">
    <location>
        <begin position="28"/>
        <end position="50"/>
    </location>
</feature>
<evidence type="ECO:0000313" key="3">
    <source>
        <dbReference type="Proteomes" id="UP001642260"/>
    </source>
</evidence>
<keyword evidence="3" id="KW-1185">Reference proteome</keyword>
<comment type="caution">
    <text evidence="2">The sequence shown here is derived from an EMBL/GenBank/DDBJ whole genome shotgun (WGS) entry which is preliminary data.</text>
</comment>
<dbReference type="Proteomes" id="UP001642260">
    <property type="component" value="Unassembled WGS sequence"/>
</dbReference>
<organism evidence="2 3">
    <name type="scientific">Eruca vesicaria subsp. sativa</name>
    <name type="common">Garden rocket</name>
    <name type="synonym">Eruca sativa</name>
    <dbReference type="NCBI Taxonomy" id="29727"/>
    <lineage>
        <taxon>Eukaryota</taxon>
        <taxon>Viridiplantae</taxon>
        <taxon>Streptophyta</taxon>
        <taxon>Embryophyta</taxon>
        <taxon>Tracheophyta</taxon>
        <taxon>Spermatophyta</taxon>
        <taxon>Magnoliopsida</taxon>
        <taxon>eudicotyledons</taxon>
        <taxon>Gunneridae</taxon>
        <taxon>Pentapetalae</taxon>
        <taxon>rosids</taxon>
        <taxon>malvids</taxon>
        <taxon>Brassicales</taxon>
        <taxon>Brassicaceae</taxon>
        <taxon>Brassiceae</taxon>
        <taxon>Eruca</taxon>
    </lineage>
</organism>
<reference evidence="2 3" key="1">
    <citation type="submission" date="2022-03" db="EMBL/GenBank/DDBJ databases">
        <authorList>
            <person name="Macdonald S."/>
            <person name="Ahmed S."/>
            <person name="Newling K."/>
        </authorList>
    </citation>
    <scope>NUCLEOTIDE SEQUENCE [LARGE SCALE GENOMIC DNA]</scope>
</reference>
<dbReference type="EMBL" id="CAKOAT010049044">
    <property type="protein sequence ID" value="CAH8294440.1"/>
    <property type="molecule type" value="Genomic_DNA"/>
</dbReference>
<evidence type="ECO:0000313" key="2">
    <source>
        <dbReference type="EMBL" id="CAH8294440.1"/>
    </source>
</evidence>
<dbReference type="AlphaFoldDB" id="A0ABC8IR61"/>
<protein>
    <submittedName>
        <fullName evidence="2">Uncharacterized protein</fullName>
    </submittedName>
</protein>
<name>A0ABC8IR61_ERUVS</name>